<evidence type="ECO:0000256" key="3">
    <source>
        <dbReference type="ARBA" id="ARBA00012663"/>
    </source>
</evidence>
<dbReference type="InterPro" id="IPR036962">
    <property type="entry name" value="Glyco_hydro_3_N_sf"/>
</dbReference>
<comment type="catalytic activity">
    <reaction evidence="1">
        <text>Hydrolysis of terminal non-reducing N-acetyl-D-hexosamine residues in N-acetyl-beta-D-hexosaminides.</text>
        <dbReference type="EC" id="3.2.1.52"/>
    </reaction>
</comment>
<feature type="chain" id="PRO_5038867598" description="beta-N-acetylhexosaminidase" evidence="6">
    <location>
        <begin position="25"/>
        <end position="381"/>
    </location>
</feature>
<reference evidence="8" key="2">
    <citation type="journal article" date="2021" name="PeerJ">
        <title>Extensive microbial diversity within the chicken gut microbiome revealed by metagenomics and culture.</title>
        <authorList>
            <person name="Gilroy R."/>
            <person name="Ravi A."/>
            <person name="Getino M."/>
            <person name="Pursley I."/>
            <person name="Horton D.L."/>
            <person name="Alikhan N.F."/>
            <person name="Baker D."/>
            <person name="Gharbi K."/>
            <person name="Hall N."/>
            <person name="Watson M."/>
            <person name="Adriaenssens E.M."/>
            <person name="Foster-Nyarko E."/>
            <person name="Jarju S."/>
            <person name="Secka A."/>
            <person name="Antonio M."/>
            <person name="Oren A."/>
            <person name="Chaudhuri R.R."/>
            <person name="La Ragione R."/>
            <person name="Hildebrand F."/>
            <person name="Pallen M.J."/>
        </authorList>
    </citation>
    <scope>NUCLEOTIDE SEQUENCE</scope>
    <source>
        <strain evidence="8">ChiHcec3-6078</strain>
    </source>
</reference>
<sequence length="381" mass="40811">MKRFLFFCAFLAAAAVLAFFSWRALDGEKAGSLEDIEASIAGGEASAINEIIDEMTLEEKVGQMFLGCFYDGFPDPSQVSGLHLGGVLLFSSAFEDSSPNETAALTEELHSSMDIPPLTAVDEEGGTVVRISSHKAFRSEPFKSPRELYNEGGLDLIISDTHQKNQLLKALGIDVNLAPVCDISLDPSDFMYSRSLGQGPRTTARYASAVVEACLEDGTGCVLKHFPGYGSTGDTHKGLAADNRTLKEIEERDLVPFKAAIDAGAPAVLISHNIVSAFDSRRPASLSPAVHVALRHDLAFDGVVITDDLSMGAVKDYSSYGDSAVTAVLAGNDMICTGDFAVQSRALLEAVRDGLIKESRIDSSLRRILLWKADLGLIDLS</sequence>
<dbReference type="Pfam" id="PF00933">
    <property type="entry name" value="Glyco_hydro_3"/>
    <property type="match status" value="1"/>
</dbReference>
<evidence type="ECO:0000313" key="9">
    <source>
        <dbReference type="Proteomes" id="UP000824090"/>
    </source>
</evidence>
<dbReference type="EMBL" id="DVMP01000048">
    <property type="protein sequence ID" value="HIU25328.1"/>
    <property type="molecule type" value="Genomic_DNA"/>
</dbReference>
<evidence type="ECO:0000256" key="2">
    <source>
        <dbReference type="ARBA" id="ARBA00005336"/>
    </source>
</evidence>
<evidence type="ECO:0000256" key="1">
    <source>
        <dbReference type="ARBA" id="ARBA00001231"/>
    </source>
</evidence>
<dbReference type="PANTHER" id="PTHR30480:SF13">
    <property type="entry name" value="BETA-HEXOSAMINIDASE"/>
    <property type="match status" value="1"/>
</dbReference>
<dbReference type="GO" id="GO:0009254">
    <property type="term" value="P:peptidoglycan turnover"/>
    <property type="evidence" value="ECO:0007669"/>
    <property type="project" value="TreeGrafter"/>
</dbReference>
<reference evidence="8" key="1">
    <citation type="submission" date="2020-10" db="EMBL/GenBank/DDBJ databases">
        <authorList>
            <person name="Gilroy R."/>
        </authorList>
    </citation>
    <scope>NUCLEOTIDE SEQUENCE</scope>
    <source>
        <strain evidence="8">ChiHcec3-6078</strain>
    </source>
</reference>
<protein>
    <recommendedName>
        <fullName evidence="3">beta-N-acetylhexosaminidase</fullName>
        <ecNumber evidence="3">3.2.1.52</ecNumber>
    </recommendedName>
</protein>
<dbReference type="EC" id="3.2.1.52" evidence="3"/>
<dbReference type="Gene3D" id="3.20.20.300">
    <property type="entry name" value="Glycoside hydrolase, family 3, N-terminal domain"/>
    <property type="match status" value="1"/>
</dbReference>
<accession>A0A9D1L6T4</accession>
<feature type="domain" description="Glycoside hydrolase family 3 N-terminal" evidence="7">
    <location>
        <begin position="56"/>
        <end position="369"/>
    </location>
</feature>
<dbReference type="GO" id="GO:0004563">
    <property type="term" value="F:beta-N-acetylhexosaminidase activity"/>
    <property type="evidence" value="ECO:0007669"/>
    <property type="project" value="UniProtKB-EC"/>
</dbReference>
<evidence type="ECO:0000313" key="8">
    <source>
        <dbReference type="EMBL" id="HIU25328.1"/>
    </source>
</evidence>
<organism evidence="8 9">
    <name type="scientific">Candidatus Allocopromorpha excrementigallinarum</name>
    <dbReference type="NCBI Taxonomy" id="2840742"/>
    <lineage>
        <taxon>Bacteria</taxon>
        <taxon>Bacillati</taxon>
        <taxon>Bacillota</taxon>
        <taxon>Clostridia</taxon>
        <taxon>Eubacteriales</taxon>
        <taxon>Eubacteriaceae</taxon>
        <taxon>Eubacteriaceae incertae sedis</taxon>
        <taxon>Candidatus Allocopromorpha</taxon>
    </lineage>
</organism>
<dbReference type="AlphaFoldDB" id="A0A9D1L6T4"/>
<keyword evidence="5" id="KW-0326">Glycosidase</keyword>
<dbReference type="InterPro" id="IPR017853">
    <property type="entry name" value="GH"/>
</dbReference>
<evidence type="ECO:0000256" key="5">
    <source>
        <dbReference type="ARBA" id="ARBA00023295"/>
    </source>
</evidence>
<dbReference type="InterPro" id="IPR001764">
    <property type="entry name" value="Glyco_hydro_3_N"/>
</dbReference>
<keyword evidence="6" id="KW-0732">Signal</keyword>
<dbReference type="InterPro" id="IPR050226">
    <property type="entry name" value="NagZ_Beta-hexosaminidase"/>
</dbReference>
<dbReference type="PANTHER" id="PTHR30480">
    <property type="entry name" value="BETA-HEXOSAMINIDASE-RELATED"/>
    <property type="match status" value="1"/>
</dbReference>
<dbReference type="GO" id="GO:0005975">
    <property type="term" value="P:carbohydrate metabolic process"/>
    <property type="evidence" value="ECO:0007669"/>
    <property type="project" value="InterPro"/>
</dbReference>
<evidence type="ECO:0000259" key="7">
    <source>
        <dbReference type="Pfam" id="PF00933"/>
    </source>
</evidence>
<comment type="similarity">
    <text evidence="2">Belongs to the glycosyl hydrolase 3 family.</text>
</comment>
<proteinExistence type="inferred from homology"/>
<comment type="caution">
    <text evidence="8">The sequence shown here is derived from an EMBL/GenBank/DDBJ whole genome shotgun (WGS) entry which is preliminary data.</text>
</comment>
<keyword evidence="4" id="KW-0378">Hydrolase</keyword>
<dbReference type="SUPFAM" id="SSF51445">
    <property type="entry name" value="(Trans)glycosidases"/>
    <property type="match status" value="1"/>
</dbReference>
<evidence type="ECO:0000256" key="6">
    <source>
        <dbReference type="SAM" id="SignalP"/>
    </source>
</evidence>
<name>A0A9D1L6T4_9FIRM</name>
<dbReference type="Proteomes" id="UP000824090">
    <property type="component" value="Unassembled WGS sequence"/>
</dbReference>
<feature type="signal peptide" evidence="6">
    <location>
        <begin position="1"/>
        <end position="24"/>
    </location>
</feature>
<gene>
    <name evidence="8" type="ORF">IAC50_02360</name>
</gene>
<evidence type="ECO:0000256" key="4">
    <source>
        <dbReference type="ARBA" id="ARBA00022801"/>
    </source>
</evidence>